<dbReference type="InterPro" id="IPR008334">
    <property type="entry name" value="5'-Nucleotdase_C"/>
</dbReference>
<comment type="catalytic activity">
    <reaction evidence="2">
        <text>a nucleoside 2',3'-cyclic phosphate + H2O = a nucleoside 3'-phosphate + H(+)</text>
        <dbReference type="Rhea" id="RHEA:19621"/>
        <dbReference type="ChEBI" id="CHEBI:15377"/>
        <dbReference type="ChEBI" id="CHEBI:15378"/>
        <dbReference type="ChEBI" id="CHEBI:66949"/>
        <dbReference type="ChEBI" id="CHEBI:66954"/>
        <dbReference type="EC" id="3.1.4.16"/>
    </reaction>
</comment>
<dbReference type="GO" id="GO:0000166">
    <property type="term" value="F:nucleotide binding"/>
    <property type="evidence" value="ECO:0007669"/>
    <property type="project" value="UniProtKB-KW"/>
</dbReference>
<evidence type="ECO:0000256" key="5">
    <source>
        <dbReference type="ARBA" id="ARBA00006654"/>
    </source>
</evidence>
<comment type="cofactor">
    <cofactor evidence="3">
        <name>a divalent metal cation</name>
        <dbReference type="ChEBI" id="CHEBI:60240"/>
    </cofactor>
</comment>
<dbReference type="RefSeq" id="WP_074257849.1">
    <property type="nucleotide sequence ID" value="NZ_FSRL01000002.1"/>
</dbReference>
<keyword evidence="7" id="KW-0732">Signal</keyword>
<dbReference type="PANTHER" id="PTHR11575:SF6">
    <property type="entry name" value="2',3'-CYCLIC-NUCLEOTIDE 2'-PHOSPHODIESTERASE_3'-NUCLEOTIDASE"/>
    <property type="match status" value="1"/>
</dbReference>
<evidence type="ECO:0000313" key="14">
    <source>
        <dbReference type="EMBL" id="SIO29522.1"/>
    </source>
</evidence>
<dbReference type="GO" id="GO:0009166">
    <property type="term" value="P:nucleotide catabolic process"/>
    <property type="evidence" value="ECO:0007669"/>
    <property type="project" value="InterPro"/>
</dbReference>
<dbReference type="InterPro" id="IPR004843">
    <property type="entry name" value="Calcineurin-like_PHP"/>
</dbReference>
<accession>A0A1N6IC03</accession>
<evidence type="ECO:0000256" key="4">
    <source>
        <dbReference type="ARBA" id="ARBA00004196"/>
    </source>
</evidence>
<dbReference type="NCBIfam" id="NF006938">
    <property type="entry name" value="PRK09420.1"/>
    <property type="match status" value="1"/>
</dbReference>
<evidence type="ECO:0000256" key="3">
    <source>
        <dbReference type="ARBA" id="ARBA00001968"/>
    </source>
</evidence>
<protein>
    <submittedName>
        <fullName evidence="14">2',3'-cyclic-nucleotide 2'-phosphodiesterase / 3'-nucleotidase</fullName>
    </submittedName>
</protein>
<evidence type="ECO:0000256" key="10">
    <source>
        <dbReference type="ARBA" id="ARBA00023268"/>
    </source>
</evidence>
<dbReference type="Pfam" id="PF00149">
    <property type="entry name" value="Metallophos"/>
    <property type="match status" value="1"/>
</dbReference>
<dbReference type="AlphaFoldDB" id="A0A1N6IC03"/>
<keyword evidence="6" id="KW-0479">Metal-binding</keyword>
<evidence type="ECO:0000259" key="12">
    <source>
        <dbReference type="Pfam" id="PF00149"/>
    </source>
</evidence>
<evidence type="ECO:0000256" key="2">
    <source>
        <dbReference type="ARBA" id="ARBA00001730"/>
    </source>
</evidence>
<reference evidence="15" key="1">
    <citation type="submission" date="2016-11" db="EMBL/GenBank/DDBJ databases">
        <authorList>
            <person name="Varghese N."/>
            <person name="Submissions S."/>
        </authorList>
    </citation>
    <scope>NUCLEOTIDE SEQUENCE [LARGE SCALE GENOMIC DNA]</scope>
    <source>
        <strain evidence="15">DSM 29440</strain>
    </source>
</reference>
<keyword evidence="8 11" id="KW-0547">Nucleotide-binding</keyword>
<feature type="domain" description="Calcineurin-like phosphoesterase" evidence="12">
    <location>
        <begin position="19"/>
        <end position="257"/>
    </location>
</feature>
<dbReference type="GO" id="GO:0046872">
    <property type="term" value="F:metal ion binding"/>
    <property type="evidence" value="ECO:0007669"/>
    <property type="project" value="UniProtKB-KW"/>
</dbReference>
<keyword evidence="15" id="KW-1185">Reference proteome</keyword>
<dbReference type="Pfam" id="PF02872">
    <property type="entry name" value="5_nucleotid_C"/>
    <property type="match status" value="1"/>
</dbReference>
<sequence>MTGTEPTSAAPRPADWLRLRIVATSDLHMNLLAWDYHADAPSDAVGLSRVAGLIAQARAEVPGTVLLDNGDFLQGTALGDVAAGERCGTHPMIAAMTALGYDAVGLGNHEFDYGLEVLEQALGGAAFPLVSCNALRRRGATPLADTPLVRARVILRRVLADGHGRRRELRIGVLSVLPPQVLKWDSEGLAGRIEMRCMIEAARAHVPALRNEGAEVVVLLAHCGPSAQPETPGMEHALLPLAGIPGVDAVVAGHVHRRLPGPDFAGLPGVEADAGRVAGRPVVMPGIAGSHLGVIDLWLAPREAGWQVAESRAELRPIAQRGPAGVVPLVKDAPEVVAAVAPAHAATLARLRRPVGRSEIALQSYTSFIAPCPVVHAINAAQAWHLRRILEPTEEPVLSAAAPFKCGGPAGPEHYTDIAPGQLSHRDLSALYPYPNSLRALRVTGAELKDWLERSAAVFCQLSPDRPEQPLLDPDFAAYDFDVISGLQWEIDLSRPARFGPDGLPCGSGPGRVRDLRRNGVPVAEDARFIVATNSYRIGGAGLHAPRAGAEVVLAGSTASREVLVRYLREAGTLRGPVTPCWRFAPLGGCRAIIDTGRGALEHLGACALAGVAQVVPERITPAGFQRLRLTL</sequence>
<keyword evidence="10" id="KW-0511">Multifunctional enzyme</keyword>
<dbReference type="InterPro" id="IPR006179">
    <property type="entry name" value="5_nucleotidase/apyrase"/>
</dbReference>
<comment type="subcellular location">
    <subcellularLocation>
        <location evidence="4">Cell envelope</location>
    </subcellularLocation>
</comment>
<feature type="domain" description="5'-Nucleotidase C-terminal" evidence="13">
    <location>
        <begin position="415"/>
        <end position="541"/>
    </location>
</feature>
<evidence type="ECO:0000256" key="1">
    <source>
        <dbReference type="ARBA" id="ARBA00000527"/>
    </source>
</evidence>
<organism evidence="14 15">
    <name type="scientific">Vannielia litorea</name>
    <dbReference type="NCBI Taxonomy" id="1217970"/>
    <lineage>
        <taxon>Bacteria</taxon>
        <taxon>Pseudomonadati</taxon>
        <taxon>Pseudomonadota</taxon>
        <taxon>Alphaproteobacteria</taxon>
        <taxon>Rhodobacterales</taxon>
        <taxon>Paracoccaceae</taxon>
        <taxon>Vannielia</taxon>
    </lineage>
</organism>
<evidence type="ECO:0000256" key="8">
    <source>
        <dbReference type="ARBA" id="ARBA00022741"/>
    </source>
</evidence>
<dbReference type="Proteomes" id="UP000184932">
    <property type="component" value="Unassembled WGS sequence"/>
</dbReference>
<name>A0A1N6IC03_9RHOB</name>
<dbReference type="SUPFAM" id="SSF56300">
    <property type="entry name" value="Metallo-dependent phosphatases"/>
    <property type="match status" value="1"/>
</dbReference>
<evidence type="ECO:0000256" key="7">
    <source>
        <dbReference type="ARBA" id="ARBA00022729"/>
    </source>
</evidence>
<gene>
    <name evidence="14" type="ORF">SAMN05444002_3676</name>
</gene>
<dbReference type="OrthoDB" id="9803927at2"/>
<dbReference type="PROSITE" id="PS00786">
    <property type="entry name" value="5_NUCLEOTIDASE_2"/>
    <property type="match status" value="1"/>
</dbReference>
<keyword evidence="9 11" id="KW-0378">Hydrolase</keyword>
<evidence type="ECO:0000313" key="15">
    <source>
        <dbReference type="Proteomes" id="UP000184932"/>
    </source>
</evidence>
<evidence type="ECO:0000256" key="11">
    <source>
        <dbReference type="RuleBase" id="RU362119"/>
    </source>
</evidence>
<dbReference type="InterPro" id="IPR006146">
    <property type="entry name" value="5'-Nucleotdase_CS"/>
</dbReference>
<dbReference type="GO" id="GO:0008254">
    <property type="term" value="F:3'-nucleotidase activity"/>
    <property type="evidence" value="ECO:0007669"/>
    <property type="project" value="UniProtKB-EC"/>
</dbReference>
<evidence type="ECO:0000259" key="13">
    <source>
        <dbReference type="Pfam" id="PF02872"/>
    </source>
</evidence>
<proteinExistence type="inferred from homology"/>
<dbReference type="Gene3D" id="3.90.780.10">
    <property type="entry name" value="5'-Nucleotidase, C-terminal domain"/>
    <property type="match status" value="1"/>
</dbReference>
<dbReference type="PRINTS" id="PR01607">
    <property type="entry name" value="APYRASEFAMLY"/>
</dbReference>
<dbReference type="STRING" id="1217970.SAMN05444002_3676"/>
<dbReference type="SUPFAM" id="SSF55816">
    <property type="entry name" value="5'-nucleotidase (syn. UDP-sugar hydrolase), C-terminal domain"/>
    <property type="match status" value="1"/>
</dbReference>
<dbReference type="GO" id="GO:0008663">
    <property type="term" value="F:2',3'-cyclic-nucleotide 2'-phosphodiesterase activity"/>
    <property type="evidence" value="ECO:0007669"/>
    <property type="project" value="UniProtKB-EC"/>
</dbReference>
<dbReference type="EMBL" id="FSRL01000002">
    <property type="protein sequence ID" value="SIO29522.1"/>
    <property type="molecule type" value="Genomic_DNA"/>
</dbReference>
<dbReference type="GO" id="GO:0030288">
    <property type="term" value="C:outer membrane-bounded periplasmic space"/>
    <property type="evidence" value="ECO:0007669"/>
    <property type="project" value="TreeGrafter"/>
</dbReference>
<dbReference type="InterPro" id="IPR041827">
    <property type="entry name" value="CpdB_N"/>
</dbReference>
<dbReference type="InterPro" id="IPR036907">
    <property type="entry name" value="5'-Nucleotdase_C_sf"/>
</dbReference>
<dbReference type="Gene3D" id="3.60.21.10">
    <property type="match status" value="1"/>
</dbReference>
<evidence type="ECO:0000256" key="9">
    <source>
        <dbReference type="ARBA" id="ARBA00022801"/>
    </source>
</evidence>
<evidence type="ECO:0000256" key="6">
    <source>
        <dbReference type="ARBA" id="ARBA00022723"/>
    </source>
</evidence>
<dbReference type="InterPro" id="IPR029052">
    <property type="entry name" value="Metallo-depent_PP-like"/>
</dbReference>
<comment type="similarity">
    <text evidence="5 11">Belongs to the 5'-nucleotidase family.</text>
</comment>
<comment type="catalytic activity">
    <reaction evidence="1">
        <text>a ribonucleoside 3'-phosphate + H2O = a ribonucleoside + phosphate</text>
        <dbReference type="Rhea" id="RHEA:10144"/>
        <dbReference type="ChEBI" id="CHEBI:13197"/>
        <dbReference type="ChEBI" id="CHEBI:15377"/>
        <dbReference type="ChEBI" id="CHEBI:18254"/>
        <dbReference type="ChEBI" id="CHEBI:43474"/>
        <dbReference type="EC" id="3.1.3.6"/>
    </reaction>
</comment>
<dbReference type="PANTHER" id="PTHR11575">
    <property type="entry name" value="5'-NUCLEOTIDASE-RELATED"/>
    <property type="match status" value="1"/>
</dbReference>
<dbReference type="CDD" id="cd07410">
    <property type="entry name" value="MPP_CpdB_N"/>
    <property type="match status" value="1"/>
</dbReference>